<dbReference type="PANTHER" id="PTHR36925">
    <property type="entry name" value="COBALT-PRECORRIN-6A REDUCTASE"/>
    <property type="match status" value="1"/>
</dbReference>
<evidence type="ECO:0000256" key="1">
    <source>
        <dbReference type="ARBA" id="ARBA00004953"/>
    </source>
</evidence>
<dbReference type="EMBL" id="BMFC01000002">
    <property type="protein sequence ID" value="GGB97115.1"/>
    <property type="molecule type" value="Genomic_DNA"/>
</dbReference>
<dbReference type="InterPro" id="IPR003723">
    <property type="entry name" value="Precorrin-6x_reduct"/>
</dbReference>
<gene>
    <name evidence="4" type="ORF">GCM10011363_12210</name>
</gene>
<name>A0ABQ1KK70_9RHOB</name>
<dbReference type="PROSITE" id="PS51014">
    <property type="entry name" value="COBK_CBIJ"/>
    <property type="match status" value="1"/>
</dbReference>
<dbReference type="Proteomes" id="UP000645462">
    <property type="component" value="Unassembled WGS sequence"/>
</dbReference>
<evidence type="ECO:0000256" key="2">
    <source>
        <dbReference type="ARBA" id="ARBA00022573"/>
    </source>
</evidence>
<keyword evidence="2" id="KW-0169">Cobalamin biosynthesis</keyword>
<evidence type="ECO:0000313" key="5">
    <source>
        <dbReference type="Proteomes" id="UP000645462"/>
    </source>
</evidence>
<accession>A0ABQ1KK70</accession>
<organism evidence="4 5">
    <name type="scientific">Marivita lacus</name>
    <dbReference type="NCBI Taxonomy" id="1323742"/>
    <lineage>
        <taxon>Bacteria</taxon>
        <taxon>Pseudomonadati</taxon>
        <taxon>Pseudomonadota</taxon>
        <taxon>Alphaproteobacteria</taxon>
        <taxon>Rhodobacterales</taxon>
        <taxon>Roseobacteraceae</taxon>
        <taxon>Marivita</taxon>
    </lineage>
</organism>
<comment type="pathway">
    <text evidence="1">Cofactor biosynthesis; adenosylcobalamin biosynthesis.</text>
</comment>
<protein>
    <submittedName>
        <fullName evidence="4">Precorrin-6A reductase</fullName>
    </submittedName>
</protein>
<evidence type="ECO:0000313" key="4">
    <source>
        <dbReference type="EMBL" id="GGB97115.1"/>
    </source>
</evidence>
<comment type="caution">
    <text evidence="4">The sequence shown here is derived from an EMBL/GenBank/DDBJ whole genome shotgun (WGS) entry which is preliminary data.</text>
</comment>
<dbReference type="Pfam" id="PF02571">
    <property type="entry name" value="CbiJ"/>
    <property type="match status" value="1"/>
</dbReference>
<dbReference type="PANTHER" id="PTHR36925:SF1">
    <property type="entry name" value="COBALT-PRECORRIN-6A REDUCTASE"/>
    <property type="match status" value="1"/>
</dbReference>
<dbReference type="RefSeq" id="WP_188481087.1">
    <property type="nucleotide sequence ID" value="NZ_BMFC01000002.1"/>
</dbReference>
<evidence type="ECO:0000256" key="3">
    <source>
        <dbReference type="ARBA" id="ARBA00023002"/>
    </source>
</evidence>
<reference evidence="5" key="1">
    <citation type="journal article" date="2019" name="Int. J. Syst. Evol. Microbiol.">
        <title>The Global Catalogue of Microorganisms (GCM) 10K type strain sequencing project: providing services to taxonomists for standard genome sequencing and annotation.</title>
        <authorList>
            <consortium name="The Broad Institute Genomics Platform"/>
            <consortium name="The Broad Institute Genome Sequencing Center for Infectious Disease"/>
            <person name="Wu L."/>
            <person name="Ma J."/>
        </authorList>
    </citation>
    <scope>NUCLEOTIDE SEQUENCE [LARGE SCALE GENOMIC DNA]</scope>
    <source>
        <strain evidence="5">CGMCC 1.12478</strain>
    </source>
</reference>
<keyword evidence="5" id="KW-1185">Reference proteome</keyword>
<keyword evidence="3" id="KW-0560">Oxidoreductase</keyword>
<sequence length="246" mass="26441">MTVFDGSNSANYGSVTILGGSAEARDLAAHLGARARLWLPARDRMTGQGGSDLATLSELVHAAEALVIAPHPCDVDSLTLGARVAAQSAVPHVTLARPEWRATRRDRWIILRSARDAARAIPAGSRVLVTLGRPALREMRALRHAHLFVRQLTAHSDPFPLAHGRYLHGTAPFTVAQEIGLMRRFRIDAVLTRNAGGPGGWPKIAAARALGLPVYMVARPRITSGPVVASVDAALDWMGERLWLDG</sequence>
<proteinExistence type="predicted"/>